<dbReference type="Proteomes" id="UP000006755">
    <property type="component" value="Unassembled WGS sequence"/>
</dbReference>
<dbReference type="eggNOG" id="COG3288">
    <property type="taxonomic scope" value="Bacteria"/>
</dbReference>
<dbReference type="InterPro" id="IPR026255">
    <property type="entry name" value="NADP_transhyd_a"/>
</dbReference>
<dbReference type="PROSITE" id="PS00836">
    <property type="entry name" value="ALADH_PNT_1"/>
    <property type="match status" value="1"/>
</dbReference>
<dbReference type="STRING" id="745411.B3C1_08126"/>
<keyword evidence="6" id="KW-0997">Cell inner membrane</keyword>
<comment type="similarity">
    <text evidence="3 16">Belongs to the AlaDH/PNT family.</text>
</comment>
<dbReference type="GO" id="GO:0050661">
    <property type="term" value="F:NADP binding"/>
    <property type="evidence" value="ECO:0007669"/>
    <property type="project" value="TreeGrafter"/>
</dbReference>
<evidence type="ECO:0000313" key="19">
    <source>
        <dbReference type="EMBL" id="EKE75228.1"/>
    </source>
</evidence>
<evidence type="ECO:0000259" key="17">
    <source>
        <dbReference type="SMART" id="SM01002"/>
    </source>
</evidence>
<dbReference type="RefSeq" id="WP_008484109.1">
    <property type="nucleotide sequence ID" value="NZ_AMRI01000009.1"/>
</dbReference>
<evidence type="ECO:0000256" key="3">
    <source>
        <dbReference type="ARBA" id="ARBA00005689"/>
    </source>
</evidence>
<dbReference type="Pfam" id="PF01262">
    <property type="entry name" value="AlaDh_PNT_C"/>
    <property type="match status" value="1"/>
</dbReference>
<organism evidence="19 20">
    <name type="scientific">Gallaecimonas xiamenensis 3-C-1</name>
    <dbReference type="NCBI Taxonomy" id="745411"/>
    <lineage>
        <taxon>Bacteria</taxon>
        <taxon>Pseudomonadati</taxon>
        <taxon>Pseudomonadota</taxon>
        <taxon>Gammaproteobacteria</taxon>
        <taxon>Enterobacterales</taxon>
        <taxon>Gallaecimonadaceae</taxon>
        <taxon>Gallaecimonas</taxon>
    </lineage>
</organism>
<evidence type="ECO:0000256" key="7">
    <source>
        <dbReference type="ARBA" id="ARBA00022692"/>
    </source>
</evidence>
<evidence type="ECO:0000256" key="10">
    <source>
        <dbReference type="ARBA" id="ARBA00022967"/>
    </source>
</evidence>
<dbReference type="AlphaFoldDB" id="K2JJ13"/>
<dbReference type="InterPro" id="IPR007886">
    <property type="entry name" value="AlaDH/PNT_N"/>
</dbReference>
<keyword evidence="20" id="KW-1185">Reference proteome</keyword>
<dbReference type="GO" id="GO:0008750">
    <property type="term" value="F:proton-translocating NAD(P)+ transhydrogenase activity"/>
    <property type="evidence" value="ECO:0007669"/>
    <property type="project" value="UniProtKB-EC"/>
</dbReference>
<dbReference type="SUPFAM" id="SSF51735">
    <property type="entry name" value="NAD(P)-binding Rossmann-fold domains"/>
    <property type="match status" value="1"/>
</dbReference>
<evidence type="ECO:0000256" key="16">
    <source>
        <dbReference type="PIRNR" id="PIRNR000203"/>
    </source>
</evidence>
<evidence type="ECO:0000256" key="9">
    <source>
        <dbReference type="ARBA" id="ARBA00022857"/>
    </source>
</evidence>
<keyword evidence="12 16" id="KW-0520">NAD</keyword>
<dbReference type="NCBIfam" id="TIGR00561">
    <property type="entry name" value="pntA"/>
    <property type="match status" value="1"/>
</dbReference>
<evidence type="ECO:0000256" key="1">
    <source>
        <dbReference type="ARBA" id="ARBA00003943"/>
    </source>
</evidence>
<comment type="function">
    <text evidence="1 16">The transhydrogenation between NADH and NADP is coupled to respiration and ATP hydrolysis and functions as a proton pump across the membrane.</text>
</comment>
<dbReference type="SUPFAM" id="SSF52283">
    <property type="entry name" value="Formate/glycerate dehydrogenase catalytic domain-like"/>
    <property type="match status" value="1"/>
</dbReference>
<dbReference type="NCBIfam" id="NF006942">
    <property type="entry name" value="PRK09424.1"/>
    <property type="match status" value="1"/>
</dbReference>
<feature type="domain" description="Alanine dehydrogenase/pyridine nucleotide transhydrogenase NAD(H)-binding" evidence="17">
    <location>
        <begin position="143"/>
        <end position="308"/>
    </location>
</feature>
<dbReference type="InterPro" id="IPR008143">
    <property type="entry name" value="Ala_DH/PNT_CS2"/>
</dbReference>
<keyword evidence="11" id="KW-1133">Transmembrane helix</keyword>
<dbReference type="PANTHER" id="PTHR10160:SF19">
    <property type="entry name" value="PROTON-TRANSLOCATING NAD(P)(+) TRANSHYDROGENASE"/>
    <property type="match status" value="1"/>
</dbReference>
<keyword evidence="7" id="KW-0812">Transmembrane</keyword>
<dbReference type="FunFam" id="3.40.50.720:FF:000028">
    <property type="entry name" value="NAD(P) transhydrogenase subunit alpha"/>
    <property type="match status" value="1"/>
</dbReference>
<reference evidence="19 20" key="1">
    <citation type="journal article" date="2012" name="J. Bacteriol.">
        <title>Genome Sequence of Gallaecimonas xiamenensis Type Strain 3-C-1.</title>
        <authorList>
            <person name="Lai Q."/>
            <person name="Wang L."/>
            <person name="Wang W."/>
            <person name="Shao Z."/>
        </authorList>
    </citation>
    <scope>NUCLEOTIDE SEQUENCE [LARGE SCALE GENOMIC DNA]</scope>
    <source>
        <strain evidence="19 20">3-C-1</strain>
    </source>
</reference>
<evidence type="ECO:0000256" key="15">
    <source>
        <dbReference type="ARBA" id="ARBA00071831"/>
    </source>
</evidence>
<dbReference type="SMART" id="SM01003">
    <property type="entry name" value="AlaDh_PNT_N"/>
    <property type="match status" value="1"/>
</dbReference>
<evidence type="ECO:0000256" key="12">
    <source>
        <dbReference type="ARBA" id="ARBA00023027"/>
    </source>
</evidence>
<dbReference type="Gene3D" id="3.40.50.720">
    <property type="entry name" value="NAD(P)-binding Rossmann-like Domain"/>
    <property type="match status" value="2"/>
</dbReference>
<evidence type="ECO:0000259" key="18">
    <source>
        <dbReference type="SMART" id="SM01003"/>
    </source>
</evidence>
<comment type="subcellular location">
    <subcellularLocation>
        <location evidence="2">Cell inner membrane</location>
        <topology evidence="2">Multi-pass membrane protein</topology>
    </subcellularLocation>
</comment>
<dbReference type="SMART" id="SM01002">
    <property type="entry name" value="AlaDh_PNT_C"/>
    <property type="match status" value="1"/>
</dbReference>
<dbReference type="InterPro" id="IPR036291">
    <property type="entry name" value="NAD(P)-bd_dom_sf"/>
</dbReference>
<keyword evidence="8 16" id="KW-0547">Nucleotide-binding</keyword>
<evidence type="ECO:0000256" key="13">
    <source>
        <dbReference type="ARBA" id="ARBA00023136"/>
    </source>
</evidence>
<comment type="caution">
    <text evidence="19">The sequence shown here is derived from an EMBL/GenBank/DDBJ whole genome shotgun (WGS) entry which is preliminary data.</text>
</comment>
<keyword evidence="10 16" id="KW-1278">Translocase</keyword>
<dbReference type="Pfam" id="PF12769">
    <property type="entry name" value="PNTB_4TM"/>
    <property type="match status" value="1"/>
</dbReference>
<dbReference type="PATRIC" id="fig|745411.4.peg.1598"/>
<evidence type="ECO:0000313" key="20">
    <source>
        <dbReference type="Proteomes" id="UP000006755"/>
    </source>
</evidence>
<name>K2JJ13_9GAMM</name>
<evidence type="ECO:0000256" key="5">
    <source>
        <dbReference type="ARBA" id="ARBA00022475"/>
    </source>
</evidence>
<feature type="domain" description="Alanine dehydrogenase/pyridine nucleotide transhydrogenase N-terminal" evidence="18">
    <location>
        <begin position="4"/>
        <end position="134"/>
    </location>
</feature>
<evidence type="ECO:0000256" key="6">
    <source>
        <dbReference type="ARBA" id="ARBA00022519"/>
    </source>
</evidence>
<keyword evidence="5" id="KW-1003">Cell membrane</keyword>
<dbReference type="GO" id="GO:0005886">
    <property type="term" value="C:plasma membrane"/>
    <property type="evidence" value="ECO:0007669"/>
    <property type="project" value="UniProtKB-SubCell"/>
</dbReference>
<keyword evidence="13" id="KW-0472">Membrane</keyword>
<evidence type="ECO:0000256" key="14">
    <source>
        <dbReference type="ARBA" id="ARBA00048202"/>
    </source>
</evidence>
<dbReference type="GO" id="GO:0016491">
    <property type="term" value="F:oxidoreductase activity"/>
    <property type="evidence" value="ECO:0007669"/>
    <property type="project" value="UniProtKB-KW"/>
</dbReference>
<keyword evidence="9 16" id="KW-0521">NADP</keyword>
<dbReference type="PIRSF" id="PIRSF000203">
    <property type="entry name" value="NADP_transhydrogenase_alpha"/>
    <property type="match status" value="1"/>
</dbReference>
<keyword evidence="19" id="KW-0560">Oxidoreductase</keyword>
<dbReference type="Pfam" id="PF05222">
    <property type="entry name" value="AlaDh_PNT_N"/>
    <property type="match status" value="1"/>
</dbReference>
<sequence>MRIGIPLETLPGENRVAASPKSVADLIKLGFEVTLQSGAGKGASFDDDQYLEAGATLGDPWDADLLYKVNAPSDEEIARLKAGATLVSFIQPAQNPELLDKLKAQKVNALAMDMVPRISRAQSLDALSSMANIAGYRAVVEAANAFGRFFTGQITAAGKVPPAKVLVIGAGVAGLAAIGAAGSLGAVVRAFDTRPEVKEQIQSMGAEFLEVQLEEEGGNADGYAKEMSQAFIDAEMALFMEQAKEVDIIITTALIPGKPAPKLITRDMVKAMKPGSVIVDLAAPNGGNCDLTKAGKRVKSDNGVIVLGYTDLPSRLAGQSSTLYATNLVNLAKLLCKEKDGTIDIDFDDVVLRNMTVVREGELTFPPPPIAVSAAPKAKAPALEPKPQAPKKANPRRKAVLGALALLAFAWLADAAPAAFLSHFTVFVLACVVGYYVVWNVTHALHTPLMSVTNAISGIIVVGALLQAGSGGLTGLLAFVAVLIATINIVGGFTVTRRMLKMFQKG</sequence>
<dbReference type="InterPro" id="IPR007698">
    <property type="entry name" value="AlaDH/PNT_NAD(H)-bd"/>
</dbReference>
<dbReference type="PROSITE" id="PS00837">
    <property type="entry name" value="ALADH_PNT_2"/>
    <property type="match status" value="1"/>
</dbReference>
<dbReference type="OrthoDB" id="9804592at2"/>
<dbReference type="GO" id="GO:0006740">
    <property type="term" value="P:NADPH regeneration"/>
    <property type="evidence" value="ECO:0007669"/>
    <property type="project" value="TreeGrafter"/>
</dbReference>
<gene>
    <name evidence="19" type="primary">pntA</name>
    <name evidence="19" type="ORF">B3C1_08126</name>
</gene>
<accession>K2JJ13</accession>
<evidence type="ECO:0000256" key="11">
    <source>
        <dbReference type="ARBA" id="ARBA00022989"/>
    </source>
</evidence>
<dbReference type="InterPro" id="IPR024605">
    <property type="entry name" value="NADP_transhyd_a_C"/>
</dbReference>
<dbReference type="InterPro" id="IPR008142">
    <property type="entry name" value="AlaDH/PNT_CS1"/>
</dbReference>
<dbReference type="EMBL" id="AMRI01000009">
    <property type="protein sequence ID" value="EKE75228.1"/>
    <property type="molecule type" value="Genomic_DNA"/>
</dbReference>
<evidence type="ECO:0000256" key="4">
    <source>
        <dbReference type="ARBA" id="ARBA00012943"/>
    </source>
</evidence>
<dbReference type="CDD" id="cd05304">
    <property type="entry name" value="Rubrum_tdh"/>
    <property type="match status" value="1"/>
</dbReference>
<dbReference type="PANTHER" id="PTHR10160">
    <property type="entry name" value="NAD(P) TRANSHYDROGENASE"/>
    <property type="match status" value="1"/>
</dbReference>
<evidence type="ECO:0000256" key="8">
    <source>
        <dbReference type="ARBA" id="ARBA00022741"/>
    </source>
</evidence>
<protein>
    <recommendedName>
        <fullName evidence="15 16">NAD(P) transhydrogenase subunit alpha</fullName>
        <ecNumber evidence="4 16">7.1.1.1</ecNumber>
    </recommendedName>
</protein>
<proteinExistence type="inferred from homology"/>
<dbReference type="EC" id="7.1.1.1" evidence="4 16"/>
<comment type="catalytic activity">
    <reaction evidence="14 16">
        <text>NAD(+) + NADPH + H(+)(in) = NADH + NADP(+) + H(+)(out)</text>
        <dbReference type="Rhea" id="RHEA:47992"/>
        <dbReference type="ChEBI" id="CHEBI:15378"/>
        <dbReference type="ChEBI" id="CHEBI:57540"/>
        <dbReference type="ChEBI" id="CHEBI:57783"/>
        <dbReference type="ChEBI" id="CHEBI:57945"/>
        <dbReference type="ChEBI" id="CHEBI:58349"/>
        <dbReference type="EC" id="7.1.1.1"/>
    </reaction>
</comment>
<evidence type="ECO:0000256" key="2">
    <source>
        <dbReference type="ARBA" id="ARBA00004429"/>
    </source>
</evidence>